<proteinExistence type="predicted"/>
<accession>A0AAV6UVV5</accession>
<evidence type="ECO:0000313" key="2">
    <source>
        <dbReference type="Proteomes" id="UP000827092"/>
    </source>
</evidence>
<sequence length="72" mass="7996">MYANFASSPITEGMKNESSAIYTLQGCIDREEQEEGCYRFDFSISPLSSLCVMAADGEVKVIGLYFTRCCCD</sequence>
<organism evidence="1 2">
    <name type="scientific">Oedothorax gibbosus</name>
    <dbReference type="NCBI Taxonomy" id="931172"/>
    <lineage>
        <taxon>Eukaryota</taxon>
        <taxon>Metazoa</taxon>
        <taxon>Ecdysozoa</taxon>
        <taxon>Arthropoda</taxon>
        <taxon>Chelicerata</taxon>
        <taxon>Arachnida</taxon>
        <taxon>Araneae</taxon>
        <taxon>Araneomorphae</taxon>
        <taxon>Entelegynae</taxon>
        <taxon>Araneoidea</taxon>
        <taxon>Linyphiidae</taxon>
        <taxon>Erigoninae</taxon>
        <taxon>Oedothorax</taxon>
    </lineage>
</organism>
<evidence type="ECO:0000313" key="1">
    <source>
        <dbReference type="EMBL" id="KAG8187381.1"/>
    </source>
</evidence>
<protein>
    <submittedName>
        <fullName evidence="1">Uncharacterized protein</fullName>
    </submittedName>
</protein>
<keyword evidence="2" id="KW-1185">Reference proteome</keyword>
<reference evidence="1 2" key="1">
    <citation type="journal article" date="2022" name="Nat. Ecol. Evol.">
        <title>A masculinizing supergene underlies an exaggerated male reproductive morph in a spider.</title>
        <authorList>
            <person name="Hendrickx F."/>
            <person name="De Corte Z."/>
            <person name="Sonet G."/>
            <person name="Van Belleghem S.M."/>
            <person name="Kostlbacher S."/>
            <person name="Vangestel C."/>
        </authorList>
    </citation>
    <scope>NUCLEOTIDE SEQUENCE [LARGE SCALE GENOMIC DNA]</scope>
    <source>
        <strain evidence="1">W744_W776</strain>
    </source>
</reference>
<comment type="caution">
    <text evidence="1">The sequence shown here is derived from an EMBL/GenBank/DDBJ whole genome shotgun (WGS) entry which is preliminary data.</text>
</comment>
<dbReference type="Proteomes" id="UP000827092">
    <property type="component" value="Unassembled WGS sequence"/>
</dbReference>
<dbReference type="EMBL" id="JAFNEN010000273">
    <property type="protein sequence ID" value="KAG8187381.1"/>
    <property type="molecule type" value="Genomic_DNA"/>
</dbReference>
<gene>
    <name evidence="1" type="ORF">JTE90_016927</name>
</gene>
<dbReference type="AlphaFoldDB" id="A0AAV6UVV5"/>
<name>A0AAV6UVV5_9ARAC</name>